<proteinExistence type="predicted"/>
<evidence type="ECO:0000313" key="1">
    <source>
        <dbReference type="EMBL" id="KIM89812.1"/>
    </source>
</evidence>
<dbReference type="AlphaFoldDB" id="A0A0C3CJC2"/>
<accession>A0A0C3CJC2</accession>
<dbReference type="OrthoDB" id="2864564at2759"/>
<keyword evidence="2" id="KW-1185">Reference proteome</keyword>
<dbReference type="EMBL" id="KN832974">
    <property type="protein sequence ID" value="KIM89812.1"/>
    <property type="molecule type" value="Genomic_DNA"/>
</dbReference>
<dbReference type="Proteomes" id="UP000054166">
    <property type="component" value="Unassembled WGS sequence"/>
</dbReference>
<dbReference type="HOGENOM" id="CLU_637950_0_0_1"/>
<reference evidence="1 2" key="1">
    <citation type="submission" date="2014-04" db="EMBL/GenBank/DDBJ databases">
        <authorList>
            <consortium name="DOE Joint Genome Institute"/>
            <person name="Kuo A."/>
            <person name="Tarkka M."/>
            <person name="Buscot F."/>
            <person name="Kohler A."/>
            <person name="Nagy L.G."/>
            <person name="Floudas D."/>
            <person name="Copeland A."/>
            <person name="Barry K.W."/>
            <person name="Cichocki N."/>
            <person name="Veneault-Fourrey C."/>
            <person name="LaButti K."/>
            <person name="Lindquist E.A."/>
            <person name="Lipzen A."/>
            <person name="Lundell T."/>
            <person name="Morin E."/>
            <person name="Murat C."/>
            <person name="Sun H."/>
            <person name="Tunlid A."/>
            <person name="Henrissat B."/>
            <person name="Grigoriev I.V."/>
            <person name="Hibbett D.S."/>
            <person name="Martin F."/>
            <person name="Nordberg H.P."/>
            <person name="Cantor M.N."/>
            <person name="Hua S.X."/>
        </authorList>
    </citation>
    <scope>NUCLEOTIDE SEQUENCE [LARGE SCALE GENOMIC DNA]</scope>
    <source>
        <strain evidence="1 2">F 1598</strain>
    </source>
</reference>
<sequence>MSNTRKSLAPSSHAHLPPEIWQDVFYYVNADAWLGNEEILEEKFKRIELIRNINLTCRTFRCLAQPLLCHTLQVYPFTRGSLRGSPARIALREDIAEDNIQRLMFFASDRIAPYVRSIFVDLGRYRGGPHADDCNFVLRSLVRRLHHFIGLEKLIFAERLGLGFDDFVAPVPSYGPTQVIPLTHYIGPRALFHLLPSTPTLRTLQLLSLEESGFDDAVHLIPALSTRDITSQVARLTLSIDFLTEDIFRNIFLIFPRLNDIRMTTSKNFFGDVSVVPAWIETLLQVDVSPTIRDIYINSLDPCNHDKDVDDPSLERRLFQKYPLLLRKACFVITAEFSTRRHSPTPTCPFYNKRHFYRKIIAAPSFLVPATPILPFFSLPTSRNTQSFEWVLRFYTHYEANIVTSFSILSSLNLNTDYTQILSSLVWGLL</sequence>
<gene>
    <name evidence="1" type="ORF">PILCRDRAFT_2099</name>
</gene>
<name>A0A0C3CJC2_PILCF</name>
<evidence type="ECO:0008006" key="3">
    <source>
        <dbReference type="Google" id="ProtNLM"/>
    </source>
</evidence>
<reference evidence="2" key="2">
    <citation type="submission" date="2015-01" db="EMBL/GenBank/DDBJ databases">
        <title>Evolutionary Origins and Diversification of the Mycorrhizal Mutualists.</title>
        <authorList>
            <consortium name="DOE Joint Genome Institute"/>
            <consortium name="Mycorrhizal Genomics Consortium"/>
            <person name="Kohler A."/>
            <person name="Kuo A."/>
            <person name="Nagy L.G."/>
            <person name="Floudas D."/>
            <person name="Copeland A."/>
            <person name="Barry K.W."/>
            <person name="Cichocki N."/>
            <person name="Veneault-Fourrey C."/>
            <person name="LaButti K."/>
            <person name="Lindquist E.A."/>
            <person name="Lipzen A."/>
            <person name="Lundell T."/>
            <person name="Morin E."/>
            <person name="Murat C."/>
            <person name="Riley R."/>
            <person name="Ohm R."/>
            <person name="Sun H."/>
            <person name="Tunlid A."/>
            <person name="Henrissat B."/>
            <person name="Grigoriev I.V."/>
            <person name="Hibbett D.S."/>
            <person name="Martin F."/>
        </authorList>
    </citation>
    <scope>NUCLEOTIDE SEQUENCE [LARGE SCALE GENOMIC DNA]</scope>
    <source>
        <strain evidence="2">F 1598</strain>
    </source>
</reference>
<organism evidence="1 2">
    <name type="scientific">Piloderma croceum (strain F 1598)</name>
    <dbReference type="NCBI Taxonomy" id="765440"/>
    <lineage>
        <taxon>Eukaryota</taxon>
        <taxon>Fungi</taxon>
        <taxon>Dikarya</taxon>
        <taxon>Basidiomycota</taxon>
        <taxon>Agaricomycotina</taxon>
        <taxon>Agaricomycetes</taxon>
        <taxon>Agaricomycetidae</taxon>
        <taxon>Atheliales</taxon>
        <taxon>Atheliaceae</taxon>
        <taxon>Piloderma</taxon>
    </lineage>
</organism>
<protein>
    <recommendedName>
        <fullName evidence="3">F-box domain-containing protein</fullName>
    </recommendedName>
</protein>
<evidence type="ECO:0000313" key="2">
    <source>
        <dbReference type="Proteomes" id="UP000054166"/>
    </source>
</evidence>
<dbReference type="InParanoid" id="A0A0C3CJC2"/>